<evidence type="ECO:0000256" key="7">
    <source>
        <dbReference type="SAM" id="Phobius"/>
    </source>
</evidence>
<proteinExistence type="predicted"/>
<sequence length="399" mass="41639">MKLQSNATFWVASCAFVLVFMTSGTPISLFNLYRVENGLTNADLGVVSLAYFISAAVALLMFGRLSNHIGRKPMALIAIGCCALSCILLMLMTDVTLLFAARLLQGFACGVATSSIGAYAVDAGEHQPKWLVAAVASTSPMVGIPLGAISSGALVTWGPYPKITIFALVLTLLLVCLALLFNCRETINRQPGALASLRPSLHLPTGKTFIFVATAGVVISTWSAGGFYQAFGPSIVAEQLAMDSAIVAAIAFSSIMGLTPFGSYLSGRLSPRRAVQSGMALFCVAVMSITLALQQGGLVLFIVASLSVGIAQGLASTACIKLLLQDEPQHYRAGLLSTVYIISYSGAVLPAFGASIAANWFSVFTVWCGYAVLGVGAAAIALMATVLVRRSRQAEVVGS</sequence>
<keyword evidence="10" id="KW-1185">Reference proteome</keyword>
<evidence type="ECO:0000313" key="9">
    <source>
        <dbReference type="EMBL" id="MFC3200606.1"/>
    </source>
</evidence>
<feature type="transmembrane region" description="Helical" evidence="7">
    <location>
        <begin position="130"/>
        <end position="157"/>
    </location>
</feature>
<dbReference type="InterPro" id="IPR050171">
    <property type="entry name" value="MFS_Transporters"/>
</dbReference>
<evidence type="ECO:0000259" key="8">
    <source>
        <dbReference type="PROSITE" id="PS50850"/>
    </source>
</evidence>
<dbReference type="Proteomes" id="UP001595477">
    <property type="component" value="Unassembled WGS sequence"/>
</dbReference>
<dbReference type="PANTHER" id="PTHR23517:SF13">
    <property type="entry name" value="MAJOR FACILITATOR SUPERFAMILY MFS_1"/>
    <property type="match status" value="1"/>
</dbReference>
<comment type="caution">
    <text evidence="9">The sequence shown here is derived from an EMBL/GenBank/DDBJ whole genome shotgun (WGS) entry which is preliminary data.</text>
</comment>
<dbReference type="SUPFAM" id="SSF103473">
    <property type="entry name" value="MFS general substrate transporter"/>
    <property type="match status" value="1"/>
</dbReference>
<feature type="transmembrane region" description="Helical" evidence="7">
    <location>
        <begin position="163"/>
        <end position="181"/>
    </location>
</feature>
<name>A0ABV7JV70_9ALTE</name>
<evidence type="ECO:0000256" key="5">
    <source>
        <dbReference type="ARBA" id="ARBA00022989"/>
    </source>
</evidence>
<feature type="transmembrane region" description="Helical" evidence="7">
    <location>
        <begin position="335"/>
        <end position="358"/>
    </location>
</feature>
<evidence type="ECO:0000256" key="4">
    <source>
        <dbReference type="ARBA" id="ARBA00022692"/>
    </source>
</evidence>
<dbReference type="EMBL" id="JBHRSX010000006">
    <property type="protein sequence ID" value="MFC3200606.1"/>
    <property type="molecule type" value="Genomic_DNA"/>
</dbReference>
<feature type="transmembrane region" description="Helical" evidence="7">
    <location>
        <begin position="240"/>
        <end position="262"/>
    </location>
</feature>
<protein>
    <submittedName>
        <fullName evidence="9">MFS transporter</fullName>
    </submittedName>
</protein>
<comment type="subcellular location">
    <subcellularLocation>
        <location evidence="1">Cell membrane</location>
        <topology evidence="1">Multi-pass membrane protein</topology>
    </subcellularLocation>
</comment>
<keyword evidence="4 7" id="KW-0812">Transmembrane</keyword>
<feature type="transmembrane region" description="Helical" evidence="7">
    <location>
        <begin position="7"/>
        <end position="32"/>
    </location>
</feature>
<dbReference type="InterPro" id="IPR036259">
    <property type="entry name" value="MFS_trans_sf"/>
</dbReference>
<accession>A0ABV7JV70</accession>
<evidence type="ECO:0000256" key="6">
    <source>
        <dbReference type="ARBA" id="ARBA00023136"/>
    </source>
</evidence>
<feature type="transmembrane region" description="Helical" evidence="7">
    <location>
        <begin position="44"/>
        <end position="62"/>
    </location>
</feature>
<reference evidence="10" key="1">
    <citation type="journal article" date="2019" name="Int. J. Syst. Evol. Microbiol.">
        <title>The Global Catalogue of Microorganisms (GCM) 10K type strain sequencing project: providing services to taxonomists for standard genome sequencing and annotation.</title>
        <authorList>
            <consortium name="The Broad Institute Genomics Platform"/>
            <consortium name="The Broad Institute Genome Sequencing Center for Infectious Disease"/>
            <person name="Wu L."/>
            <person name="Ma J."/>
        </authorList>
    </citation>
    <scope>NUCLEOTIDE SEQUENCE [LARGE SCALE GENOMIC DNA]</scope>
    <source>
        <strain evidence="10">KCTC 52449</strain>
    </source>
</reference>
<keyword evidence="2" id="KW-0813">Transport</keyword>
<gene>
    <name evidence="9" type="ORF">ACFOEW_02085</name>
</gene>
<dbReference type="PANTHER" id="PTHR23517">
    <property type="entry name" value="RESISTANCE PROTEIN MDTM, PUTATIVE-RELATED-RELATED"/>
    <property type="match status" value="1"/>
</dbReference>
<dbReference type="InterPro" id="IPR011701">
    <property type="entry name" value="MFS"/>
</dbReference>
<dbReference type="Pfam" id="PF07690">
    <property type="entry name" value="MFS_1"/>
    <property type="match status" value="1"/>
</dbReference>
<evidence type="ECO:0000256" key="2">
    <source>
        <dbReference type="ARBA" id="ARBA00022448"/>
    </source>
</evidence>
<evidence type="ECO:0000256" key="3">
    <source>
        <dbReference type="ARBA" id="ARBA00022475"/>
    </source>
</evidence>
<feature type="domain" description="Major facilitator superfamily (MFS) profile" evidence="8">
    <location>
        <begin position="8"/>
        <end position="392"/>
    </location>
</feature>
<organism evidence="9 10">
    <name type="scientific">Alteromonas oceani</name>
    <dbReference type="NCBI Taxonomy" id="2071609"/>
    <lineage>
        <taxon>Bacteria</taxon>
        <taxon>Pseudomonadati</taxon>
        <taxon>Pseudomonadota</taxon>
        <taxon>Gammaproteobacteria</taxon>
        <taxon>Alteromonadales</taxon>
        <taxon>Alteromonadaceae</taxon>
        <taxon>Alteromonas/Salinimonas group</taxon>
        <taxon>Alteromonas</taxon>
    </lineage>
</organism>
<evidence type="ECO:0000256" key="1">
    <source>
        <dbReference type="ARBA" id="ARBA00004651"/>
    </source>
</evidence>
<evidence type="ECO:0000313" key="10">
    <source>
        <dbReference type="Proteomes" id="UP001595477"/>
    </source>
</evidence>
<keyword evidence="6 7" id="KW-0472">Membrane</keyword>
<feature type="transmembrane region" description="Helical" evidence="7">
    <location>
        <begin position="299"/>
        <end position="323"/>
    </location>
</feature>
<feature type="transmembrane region" description="Helical" evidence="7">
    <location>
        <begin position="208"/>
        <end position="228"/>
    </location>
</feature>
<feature type="transmembrane region" description="Helical" evidence="7">
    <location>
        <begin position="99"/>
        <end position="121"/>
    </location>
</feature>
<feature type="transmembrane region" description="Helical" evidence="7">
    <location>
        <begin position="364"/>
        <end position="388"/>
    </location>
</feature>
<feature type="transmembrane region" description="Helical" evidence="7">
    <location>
        <begin position="274"/>
        <end position="293"/>
    </location>
</feature>
<dbReference type="PROSITE" id="PS50850">
    <property type="entry name" value="MFS"/>
    <property type="match status" value="1"/>
</dbReference>
<keyword evidence="3" id="KW-1003">Cell membrane</keyword>
<feature type="transmembrane region" description="Helical" evidence="7">
    <location>
        <begin position="74"/>
        <end position="93"/>
    </location>
</feature>
<keyword evidence="5 7" id="KW-1133">Transmembrane helix</keyword>
<dbReference type="InterPro" id="IPR020846">
    <property type="entry name" value="MFS_dom"/>
</dbReference>
<dbReference type="RefSeq" id="WP_123326171.1">
    <property type="nucleotide sequence ID" value="NZ_JBHRSX010000006.1"/>
</dbReference>
<dbReference type="Gene3D" id="1.20.1250.20">
    <property type="entry name" value="MFS general substrate transporter like domains"/>
    <property type="match status" value="1"/>
</dbReference>